<sequence>MSRLILTPAALRSEARPFRGQAWRFVEAQHRVSTLKLVDSLAEQAALEDILEETKPPVPDACRHLDYLLSTPFRYRPYPHGSRFRRAGLTPGVWYGAERPETAAAEMVFYRFLFYAESPATPFPDDAADYTAFRADLATPVSLDLTTGALAADHDLWTHLTDYGPCQQLSDAAREIGATVIRYASVRDPEGGANLAVLTCPAFAAPQPVDRQTWRIRIGQSGAQAIREHPKLGLEFGRDSFGTDPRLAGMNWDRPRAT</sequence>
<dbReference type="SMART" id="SM00953">
    <property type="entry name" value="RES"/>
    <property type="match status" value="1"/>
</dbReference>
<dbReference type="Proteomes" id="UP000183812">
    <property type="component" value="Unassembled WGS sequence"/>
</dbReference>
<dbReference type="AlphaFoldDB" id="A0A1G7SWR1"/>
<dbReference type="InterPro" id="IPR014914">
    <property type="entry name" value="RES_dom"/>
</dbReference>
<evidence type="ECO:0000259" key="1">
    <source>
        <dbReference type="SMART" id="SM00953"/>
    </source>
</evidence>
<evidence type="ECO:0000313" key="3">
    <source>
        <dbReference type="Proteomes" id="UP000183812"/>
    </source>
</evidence>
<evidence type="ECO:0000313" key="2">
    <source>
        <dbReference type="EMBL" id="SDG27493.1"/>
    </source>
</evidence>
<dbReference type="EMBL" id="FNAY01000048">
    <property type="protein sequence ID" value="SDG27493.1"/>
    <property type="molecule type" value="Genomic_DNA"/>
</dbReference>
<protein>
    <submittedName>
        <fullName evidence="2">RES domain-containing protein</fullName>
    </submittedName>
</protein>
<gene>
    <name evidence="2" type="ORF">SAMN04244550_03699</name>
</gene>
<accession>A0A1G7SWR1</accession>
<organism evidence="2 3">
    <name type="scientific">Rhodobacter capsulatus</name>
    <name type="common">Rhodopseudomonas capsulata</name>
    <dbReference type="NCBI Taxonomy" id="1061"/>
    <lineage>
        <taxon>Bacteria</taxon>
        <taxon>Pseudomonadati</taxon>
        <taxon>Pseudomonadota</taxon>
        <taxon>Alphaproteobacteria</taxon>
        <taxon>Rhodobacterales</taxon>
        <taxon>Rhodobacter group</taxon>
        <taxon>Rhodobacter</taxon>
    </lineage>
</organism>
<dbReference type="OrthoDB" id="7300555at2"/>
<reference evidence="2 3" key="1">
    <citation type="submission" date="2016-10" db="EMBL/GenBank/DDBJ databases">
        <authorList>
            <person name="de Groot N.N."/>
        </authorList>
    </citation>
    <scope>NUCLEOTIDE SEQUENCE [LARGE SCALE GENOMIC DNA]</scope>
    <source>
        <strain evidence="3">DSM 938 / 37b4</strain>
    </source>
</reference>
<dbReference type="RefSeq" id="WP_074556254.1">
    <property type="nucleotide sequence ID" value="NZ_CP119563.1"/>
</dbReference>
<name>A0A1G7SWR1_RHOCA</name>
<dbReference type="Pfam" id="PF08808">
    <property type="entry name" value="RES"/>
    <property type="match status" value="1"/>
</dbReference>
<feature type="domain" description="RES" evidence="1">
    <location>
        <begin position="72"/>
        <end position="209"/>
    </location>
</feature>
<proteinExistence type="predicted"/>